<evidence type="ECO:0000256" key="1">
    <source>
        <dbReference type="SAM" id="MobiDB-lite"/>
    </source>
</evidence>
<name>A0A4Z2FGL5_9TELE</name>
<dbReference type="EMBL" id="SRLO01001200">
    <property type="protein sequence ID" value="TNN40318.1"/>
    <property type="molecule type" value="Genomic_DNA"/>
</dbReference>
<proteinExistence type="predicted"/>
<feature type="region of interest" description="Disordered" evidence="1">
    <location>
        <begin position="50"/>
        <end position="152"/>
    </location>
</feature>
<evidence type="ECO:0000313" key="3">
    <source>
        <dbReference type="EMBL" id="TNN40318.1"/>
    </source>
</evidence>
<dbReference type="AlphaFoldDB" id="A0A4Z2FGL5"/>
<keyword evidence="4" id="KW-1185">Reference proteome</keyword>
<accession>A0A4Z2FGL5</accession>
<feature type="compositionally biased region" description="Low complexity" evidence="1">
    <location>
        <begin position="53"/>
        <end position="75"/>
    </location>
</feature>
<protein>
    <submittedName>
        <fullName evidence="3">Uncharacterized protein</fullName>
    </submittedName>
</protein>
<evidence type="ECO:0000313" key="4">
    <source>
        <dbReference type="Proteomes" id="UP000314294"/>
    </source>
</evidence>
<feature type="chain" id="PRO_5021392584" evidence="2">
    <location>
        <begin position="21"/>
        <end position="152"/>
    </location>
</feature>
<reference evidence="3 4" key="1">
    <citation type="submission" date="2019-03" db="EMBL/GenBank/DDBJ databases">
        <title>First draft genome of Liparis tanakae, snailfish: a comprehensive survey of snailfish specific genes.</title>
        <authorList>
            <person name="Kim W."/>
            <person name="Song I."/>
            <person name="Jeong J.-H."/>
            <person name="Kim D."/>
            <person name="Kim S."/>
            <person name="Ryu S."/>
            <person name="Song J.Y."/>
            <person name="Lee S.K."/>
        </authorList>
    </citation>
    <scope>NUCLEOTIDE SEQUENCE [LARGE SCALE GENOMIC DNA]</scope>
    <source>
        <tissue evidence="3">Muscle</tissue>
    </source>
</reference>
<feature type="compositionally biased region" description="Basic and acidic residues" evidence="1">
    <location>
        <begin position="122"/>
        <end position="131"/>
    </location>
</feature>
<feature type="signal peptide" evidence="2">
    <location>
        <begin position="1"/>
        <end position="20"/>
    </location>
</feature>
<keyword evidence="2" id="KW-0732">Signal</keyword>
<dbReference type="Proteomes" id="UP000314294">
    <property type="component" value="Unassembled WGS sequence"/>
</dbReference>
<evidence type="ECO:0000256" key="2">
    <source>
        <dbReference type="SAM" id="SignalP"/>
    </source>
</evidence>
<comment type="caution">
    <text evidence="3">The sequence shown here is derived from an EMBL/GenBank/DDBJ whole genome shotgun (WGS) entry which is preliminary data.</text>
</comment>
<dbReference type="PROSITE" id="PS51257">
    <property type="entry name" value="PROKAR_LIPOPROTEIN"/>
    <property type="match status" value="1"/>
</dbReference>
<gene>
    <name evidence="3" type="ORF">EYF80_049514</name>
</gene>
<sequence>MKIYHFLVLHFLVHHFLVSCVKVSTSLTSSPAVVTGLNIGGHISVALEKKKTNNNNNNAAPQPAALSLSPSAQNPKSPPPPSHPHARGPNAGVKEAKKSPVSVSVINTTFGRPELAAGRESSVSERRGERRGVRRRGRVHAVAPDEGEHQTF</sequence>
<organism evidence="3 4">
    <name type="scientific">Liparis tanakae</name>
    <name type="common">Tanaka's snailfish</name>
    <dbReference type="NCBI Taxonomy" id="230148"/>
    <lineage>
        <taxon>Eukaryota</taxon>
        <taxon>Metazoa</taxon>
        <taxon>Chordata</taxon>
        <taxon>Craniata</taxon>
        <taxon>Vertebrata</taxon>
        <taxon>Euteleostomi</taxon>
        <taxon>Actinopterygii</taxon>
        <taxon>Neopterygii</taxon>
        <taxon>Teleostei</taxon>
        <taxon>Neoteleostei</taxon>
        <taxon>Acanthomorphata</taxon>
        <taxon>Eupercaria</taxon>
        <taxon>Perciformes</taxon>
        <taxon>Cottioidei</taxon>
        <taxon>Cottales</taxon>
        <taxon>Liparidae</taxon>
        <taxon>Liparis</taxon>
    </lineage>
</organism>
<feature type="compositionally biased region" description="Polar residues" evidence="1">
    <location>
        <begin position="101"/>
        <end position="110"/>
    </location>
</feature>